<accession>A0AB37R8G1</accession>
<evidence type="ECO:0000313" key="1">
    <source>
        <dbReference type="EMBL" id="RMU21328.1"/>
    </source>
</evidence>
<dbReference type="AlphaFoldDB" id="A0AB37R8G1"/>
<name>A0AB37R8G1_PSEAV</name>
<sequence>MKVTPANTSLFGEDAGVVKAYFESFSECLVEKFEVHSEFFATYLGTFELFLKTREGGGDLSSLEVAVNTLVEWFGKLEKSAAQAVFTKEALQK</sequence>
<evidence type="ECO:0000313" key="2">
    <source>
        <dbReference type="Proteomes" id="UP000271817"/>
    </source>
</evidence>
<dbReference type="EMBL" id="RBTW01000085">
    <property type="protein sequence ID" value="RMU21328.1"/>
    <property type="molecule type" value="Genomic_DNA"/>
</dbReference>
<organism evidence="1 2">
    <name type="scientific">Pseudomonas amygdali pv. lachrymans</name>
    <name type="common">Pseudomonas syringae pv. lachrymans</name>
    <dbReference type="NCBI Taxonomy" id="53707"/>
    <lineage>
        <taxon>Bacteria</taxon>
        <taxon>Pseudomonadati</taxon>
        <taxon>Pseudomonadota</taxon>
        <taxon>Gammaproteobacteria</taxon>
        <taxon>Pseudomonadales</taxon>
        <taxon>Pseudomonadaceae</taxon>
        <taxon>Pseudomonas</taxon>
        <taxon>Pseudomonas amygdali</taxon>
    </lineage>
</organism>
<reference evidence="1 2" key="1">
    <citation type="submission" date="2018-08" db="EMBL/GenBank/DDBJ databases">
        <title>Recombination of ecologically and evolutionarily significant loci maintains genetic cohesion in the Pseudomonas syringae species complex.</title>
        <authorList>
            <person name="Dillon M."/>
            <person name="Thakur S."/>
            <person name="Almeida R.N.D."/>
            <person name="Weir B.S."/>
            <person name="Guttman D.S."/>
        </authorList>
    </citation>
    <scope>NUCLEOTIDE SEQUENCE [LARGE SCALE GENOMIC DNA]</scope>
    <source>
        <strain evidence="1 2">ICMP 3402</strain>
    </source>
</reference>
<dbReference type="Proteomes" id="UP000271817">
    <property type="component" value="Unassembled WGS sequence"/>
</dbReference>
<gene>
    <name evidence="1" type="ORF">ALP33_02455</name>
</gene>
<dbReference type="RefSeq" id="WP_046835194.1">
    <property type="nucleotide sequence ID" value="NZ_CP127045.1"/>
</dbReference>
<comment type="caution">
    <text evidence="1">The sequence shown here is derived from an EMBL/GenBank/DDBJ whole genome shotgun (WGS) entry which is preliminary data.</text>
</comment>
<proteinExistence type="predicted"/>
<protein>
    <submittedName>
        <fullName evidence="1">Uncharacterized protein</fullName>
    </submittedName>
</protein>